<accession>A0A226D057</accession>
<feature type="compositionally biased region" description="Basic and acidic residues" evidence="1">
    <location>
        <begin position="1"/>
        <end position="37"/>
    </location>
</feature>
<feature type="compositionally biased region" description="Polar residues" evidence="1">
    <location>
        <begin position="38"/>
        <end position="57"/>
    </location>
</feature>
<dbReference type="OMA" id="AVHIFLY"/>
<organism evidence="2 3">
    <name type="scientific">Folsomia candida</name>
    <name type="common">Springtail</name>
    <dbReference type="NCBI Taxonomy" id="158441"/>
    <lineage>
        <taxon>Eukaryota</taxon>
        <taxon>Metazoa</taxon>
        <taxon>Ecdysozoa</taxon>
        <taxon>Arthropoda</taxon>
        <taxon>Hexapoda</taxon>
        <taxon>Collembola</taxon>
        <taxon>Entomobryomorpha</taxon>
        <taxon>Isotomoidea</taxon>
        <taxon>Isotomidae</taxon>
        <taxon>Proisotominae</taxon>
        <taxon>Folsomia</taxon>
    </lineage>
</organism>
<reference evidence="2 3" key="1">
    <citation type="submission" date="2015-12" db="EMBL/GenBank/DDBJ databases">
        <title>The genome of Folsomia candida.</title>
        <authorList>
            <person name="Faddeeva A."/>
            <person name="Derks M.F."/>
            <person name="Anvar Y."/>
            <person name="Smit S."/>
            <person name="Van Straalen N."/>
            <person name="Roelofs D."/>
        </authorList>
    </citation>
    <scope>NUCLEOTIDE SEQUENCE [LARGE SCALE GENOMIC DNA]</scope>
    <source>
        <strain evidence="2 3">VU population</strain>
        <tissue evidence="2">Whole body</tissue>
    </source>
</reference>
<feature type="compositionally biased region" description="Polar residues" evidence="1">
    <location>
        <begin position="513"/>
        <end position="539"/>
    </location>
</feature>
<dbReference type="EMBL" id="LNIX01000042">
    <property type="protein sequence ID" value="OXA38952.1"/>
    <property type="molecule type" value="Genomic_DNA"/>
</dbReference>
<feature type="compositionally biased region" description="Low complexity" evidence="1">
    <location>
        <begin position="71"/>
        <end position="112"/>
    </location>
</feature>
<protein>
    <recommendedName>
        <fullName evidence="4">CBP80/20-dependent translation initiation factor</fullName>
    </recommendedName>
</protein>
<dbReference type="AlphaFoldDB" id="A0A226D057"/>
<feature type="region of interest" description="Disordered" evidence="1">
    <location>
        <begin position="482"/>
        <end position="539"/>
    </location>
</feature>
<feature type="compositionally biased region" description="Polar residues" evidence="1">
    <location>
        <begin position="414"/>
        <end position="427"/>
    </location>
</feature>
<gene>
    <name evidence="2" type="ORF">Fcan01_26312</name>
</gene>
<evidence type="ECO:0000313" key="3">
    <source>
        <dbReference type="Proteomes" id="UP000198287"/>
    </source>
</evidence>
<evidence type="ECO:0008006" key="4">
    <source>
        <dbReference type="Google" id="ProtNLM"/>
    </source>
</evidence>
<feature type="compositionally biased region" description="Polar residues" evidence="1">
    <location>
        <begin position="291"/>
        <end position="303"/>
    </location>
</feature>
<feature type="region of interest" description="Disordered" evidence="1">
    <location>
        <begin position="383"/>
        <end position="427"/>
    </location>
</feature>
<feature type="compositionally biased region" description="Polar residues" evidence="1">
    <location>
        <begin position="383"/>
        <end position="394"/>
    </location>
</feature>
<name>A0A226D057_FOLCA</name>
<comment type="caution">
    <text evidence="2">The sequence shown here is derived from an EMBL/GenBank/DDBJ whole genome shotgun (WGS) entry which is preliminary data.</text>
</comment>
<dbReference type="STRING" id="158441.A0A226D057"/>
<evidence type="ECO:0000256" key="1">
    <source>
        <dbReference type="SAM" id="MobiDB-lite"/>
    </source>
</evidence>
<dbReference type="OrthoDB" id="565552at2759"/>
<feature type="compositionally biased region" description="Polar residues" evidence="1">
    <location>
        <begin position="144"/>
        <end position="154"/>
    </location>
</feature>
<feature type="region of interest" description="Disordered" evidence="1">
    <location>
        <begin position="1"/>
        <end position="154"/>
    </location>
</feature>
<proteinExistence type="predicted"/>
<dbReference type="Gene3D" id="1.25.40.180">
    <property type="match status" value="1"/>
</dbReference>
<evidence type="ECO:0000313" key="2">
    <source>
        <dbReference type="EMBL" id="OXA38952.1"/>
    </source>
</evidence>
<keyword evidence="3" id="KW-1185">Reference proteome</keyword>
<feature type="region of interest" description="Disordered" evidence="1">
    <location>
        <begin position="268"/>
        <end position="306"/>
    </location>
</feature>
<sequence length="751" mass="81695">MESEHNAHLAKSEAEPGVKAKDDSKTKQVHGDSEKPSRTNNTGPKQNYPKNNGQSNKGRPYREIYRPPSLRSKQGRNNNGNNNNQSGNSSQQHKGNGSNSPSSSSSTATSGPVGNGGGGNNPSAAMNGGILHHSPHIGRRQLGYGNSSPQQGRNHLSLNANAREFQLTASQQHQIQNQQLANLLGQLDPNFLASATTNLGLYSIQQSKSLGNNLNALLYQQQQQGKQPPPFNPVAPLGGGGLGGAIAFLQQQQRSQAILTSSNNNFSLQQQPNNNHLHHGPPQIGAGQFNRLCQSKSSGSIPDNVSVGVAKPRVRFIDVETDDETKSRNNLDEATANMIRNTENRFSDLKINGVQRSPATMSQKPQLQKSRTGFVLNLFSPNQPCGRQQQMQENNGGGVIKRSRSFGMASSSSNQKTSQRGSPASFTSIHSSYSDFQISKWPKIVQETVTAAVTAVDRVAARQQIEMVNMIFDAMLRHDEELSPNEEKQMSQTTEDQKQQVVEEVNGQEDNKPAQSGSGTNSPEFLENQSLSSQDNDGSDLSTPAVHIFLYFIQKEKDRTVMESLLNTCFATFQKFFGSSGGGRRQTSTPSWSAQSMIFLRFLSSLYSNVKVLRRQKPGGRALDEMSFSVLAVLCDLCLAMLRSQLSSDPESMGCLFTVLTSQGRDIEGNFPLKMKQLLAAVRDALLGIGPYSQGPLCPSVQKTLMQIIELHGAAWAALPASAIRYYYSTSNNSAPHNKNISNNSTSLTTT</sequence>
<dbReference type="Proteomes" id="UP000198287">
    <property type="component" value="Unassembled WGS sequence"/>
</dbReference>